<sequence>MNTTEDATRPPGLMTESNAKRARMASPQSGRRIPKITRACDACRLKKARCTGTKPCPACSKRGAVCSYDSQYMRGRPPTPPLSTLVQGQSPHAPSDRQISPYAHDVDDAPRDTGISSRNSPEMDSTNIQGQYVDPTSGLSFLERARERFSSHQTLSDCAQDEDWSYRQQPLLNAGDKPLALPDIQPSMTGLLPHGDDAIELLDVYFDVCVATYKPLHRPTLDAWHKQASQNVKAERPLIRNLGHAKLSTLFAVFAVASYHRRKTQDFSFNESDTLFQVSQGLTNMEVGLPRLDSAQARLIQVFYLLMTCRMNQAWFTFGTVLQLVSSLGLHRKVRRARLERDYVYRQCQKRTFWTTYILDKYLGVVMGRPQHFHDDDIDQEFPDCVNDEDMTAVGCDATEDPDDCLIEAFVQNAKLARLVGRISRRLYPTRALTGTKRLELTKQLQTDIDEWHRALPPFLSTVKPSSLIRSLQRQSVAIRMAHSHAVMHLHRPYLLRFAGQESEASVKHCLAAALAVLRTADNIATSGRMFHAFWWTHYVTFCALSIAYVWKIHGHPIDGGFDTEQLFRLAERCQTHLAHATASNSPSRRYSIILEELRAEAGNNQASLTTEDTTGNHAASTFNIAPAPDIGGLATGDHSLEGWQISDWLDLDALAHGYPAGSSPDLGCFDTVSY</sequence>
<keyword evidence="5" id="KW-0804">Transcription</keyword>
<protein>
    <recommendedName>
        <fullName evidence="8">Zn(2)-C6 fungal-type domain-containing protein</fullName>
    </recommendedName>
</protein>
<dbReference type="PROSITE" id="PS50048">
    <property type="entry name" value="ZN2_CY6_FUNGAL_2"/>
    <property type="match status" value="1"/>
</dbReference>
<dbReference type="GO" id="GO:0000981">
    <property type="term" value="F:DNA-binding transcription factor activity, RNA polymerase II-specific"/>
    <property type="evidence" value="ECO:0007669"/>
    <property type="project" value="InterPro"/>
</dbReference>
<evidence type="ECO:0000259" key="8">
    <source>
        <dbReference type="PROSITE" id="PS50048"/>
    </source>
</evidence>
<dbReference type="InterPro" id="IPR036864">
    <property type="entry name" value="Zn2-C6_fun-type_DNA-bd_sf"/>
</dbReference>
<dbReference type="OrthoDB" id="3037908at2759"/>
<feature type="domain" description="Zn(2)-C6 fungal-type" evidence="8">
    <location>
        <begin position="39"/>
        <end position="68"/>
    </location>
</feature>
<proteinExistence type="predicted"/>
<comment type="subcellular location">
    <subcellularLocation>
        <location evidence="1">Nucleus</location>
    </subcellularLocation>
</comment>
<reference evidence="9 10" key="1">
    <citation type="journal article" date="2014" name="BMC Genomics">
        <title>Genome sequencing of four Aureobasidium pullulans varieties: biotechnological potential, stress tolerance, and description of new species.</title>
        <authorList>
            <person name="Gostin Ar C."/>
            <person name="Ohm R.A."/>
            <person name="Kogej T."/>
            <person name="Sonjak S."/>
            <person name="Turk M."/>
            <person name="Zajc J."/>
            <person name="Zalar P."/>
            <person name="Grube M."/>
            <person name="Sun H."/>
            <person name="Han J."/>
            <person name="Sharma A."/>
            <person name="Chiniquy J."/>
            <person name="Ngan C.Y."/>
            <person name="Lipzen A."/>
            <person name="Barry K."/>
            <person name="Grigoriev I.V."/>
            <person name="Gunde-Cimerman N."/>
        </authorList>
    </citation>
    <scope>NUCLEOTIDE SEQUENCE [LARGE SCALE GENOMIC DNA]</scope>
    <source>
        <strain evidence="9 10">EXF-2481</strain>
    </source>
</reference>
<evidence type="ECO:0000256" key="7">
    <source>
        <dbReference type="SAM" id="MobiDB-lite"/>
    </source>
</evidence>
<evidence type="ECO:0000256" key="2">
    <source>
        <dbReference type="ARBA" id="ARBA00022723"/>
    </source>
</evidence>
<dbReference type="Pfam" id="PF00172">
    <property type="entry name" value="Zn_clus"/>
    <property type="match status" value="1"/>
</dbReference>
<dbReference type="GO" id="GO:0005634">
    <property type="term" value="C:nucleus"/>
    <property type="evidence" value="ECO:0007669"/>
    <property type="project" value="UniProtKB-SubCell"/>
</dbReference>
<evidence type="ECO:0000256" key="3">
    <source>
        <dbReference type="ARBA" id="ARBA00023015"/>
    </source>
</evidence>
<dbReference type="GeneID" id="25367708"/>
<dbReference type="Gene3D" id="4.10.240.10">
    <property type="entry name" value="Zn(2)-C6 fungal-type DNA-binding domain"/>
    <property type="match status" value="1"/>
</dbReference>
<dbReference type="HOGENOM" id="CLU_009239_1_0_1"/>
<evidence type="ECO:0000313" key="10">
    <source>
        <dbReference type="Proteomes" id="UP000030641"/>
    </source>
</evidence>
<dbReference type="SMART" id="SM00906">
    <property type="entry name" value="Fungal_trans"/>
    <property type="match status" value="1"/>
</dbReference>
<gene>
    <name evidence="9" type="ORF">AUEXF2481DRAFT_445436</name>
</gene>
<organism evidence="9 10">
    <name type="scientific">Aureobasidium subglaciale (strain EXF-2481)</name>
    <name type="common">Aureobasidium pullulans var. subglaciale</name>
    <dbReference type="NCBI Taxonomy" id="1043005"/>
    <lineage>
        <taxon>Eukaryota</taxon>
        <taxon>Fungi</taxon>
        <taxon>Dikarya</taxon>
        <taxon>Ascomycota</taxon>
        <taxon>Pezizomycotina</taxon>
        <taxon>Dothideomycetes</taxon>
        <taxon>Dothideomycetidae</taxon>
        <taxon>Dothideales</taxon>
        <taxon>Saccotheciaceae</taxon>
        <taxon>Aureobasidium</taxon>
    </lineage>
</organism>
<dbReference type="EMBL" id="KL584774">
    <property type="protein sequence ID" value="KEQ91859.1"/>
    <property type="molecule type" value="Genomic_DNA"/>
</dbReference>
<dbReference type="GO" id="GO:0045944">
    <property type="term" value="P:positive regulation of transcription by RNA polymerase II"/>
    <property type="evidence" value="ECO:0007669"/>
    <property type="project" value="TreeGrafter"/>
</dbReference>
<dbReference type="GO" id="GO:0006351">
    <property type="term" value="P:DNA-templated transcription"/>
    <property type="evidence" value="ECO:0007669"/>
    <property type="project" value="InterPro"/>
</dbReference>
<dbReference type="PANTHER" id="PTHR47540">
    <property type="entry name" value="THIAMINE REPRESSIBLE GENES REGULATORY PROTEIN THI5"/>
    <property type="match status" value="1"/>
</dbReference>
<dbReference type="InterPro" id="IPR051711">
    <property type="entry name" value="Stress_Response_Reg"/>
</dbReference>
<keyword evidence="10" id="KW-1185">Reference proteome</keyword>
<feature type="region of interest" description="Disordered" evidence="7">
    <location>
        <begin position="1"/>
        <end position="34"/>
    </location>
</feature>
<dbReference type="InterPro" id="IPR001138">
    <property type="entry name" value="Zn2Cys6_DnaBD"/>
</dbReference>
<dbReference type="RefSeq" id="XP_013340434.1">
    <property type="nucleotide sequence ID" value="XM_013484980.1"/>
</dbReference>
<feature type="region of interest" description="Disordered" evidence="7">
    <location>
        <begin position="77"/>
        <end position="134"/>
    </location>
</feature>
<keyword evidence="6" id="KW-0539">Nucleus</keyword>
<dbReference type="GO" id="GO:0043565">
    <property type="term" value="F:sequence-specific DNA binding"/>
    <property type="evidence" value="ECO:0007669"/>
    <property type="project" value="TreeGrafter"/>
</dbReference>
<evidence type="ECO:0000256" key="5">
    <source>
        <dbReference type="ARBA" id="ARBA00023163"/>
    </source>
</evidence>
<evidence type="ECO:0000313" key="9">
    <source>
        <dbReference type="EMBL" id="KEQ91859.1"/>
    </source>
</evidence>
<dbReference type="Proteomes" id="UP000030641">
    <property type="component" value="Unassembled WGS sequence"/>
</dbReference>
<dbReference type="STRING" id="1043005.A0A074Y792"/>
<dbReference type="InterPro" id="IPR007219">
    <property type="entry name" value="XnlR_reg_dom"/>
</dbReference>
<evidence type="ECO:0000256" key="6">
    <source>
        <dbReference type="ARBA" id="ARBA00023242"/>
    </source>
</evidence>
<feature type="compositionally biased region" description="Polar residues" evidence="7">
    <location>
        <begin position="114"/>
        <end position="130"/>
    </location>
</feature>
<dbReference type="SMART" id="SM00066">
    <property type="entry name" value="GAL4"/>
    <property type="match status" value="1"/>
</dbReference>
<dbReference type="OMA" id="CAKCISR"/>
<feature type="compositionally biased region" description="Polar residues" evidence="7">
    <location>
        <begin position="82"/>
        <end position="92"/>
    </location>
</feature>
<accession>A0A074Y792</accession>
<keyword evidence="4" id="KW-0238">DNA-binding</keyword>
<dbReference type="CDD" id="cd12148">
    <property type="entry name" value="fungal_TF_MHR"/>
    <property type="match status" value="1"/>
</dbReference>
<evidence type="ECO:0000256" key="4">
    <source>
        <dbReference type="ARBA" id="ARBA00023125"/>
    </source>
</evidence>
<dbReference type="InParanoid" id="A0A074Y792"/>
<keyword evidence="3" id="KW-0805">Transcription regulation</keyword>
<dbReference type="PANTHER" id="PTHR47540:SF2">
    <property type="entry name" value="ZN(II)2CYS6 TRANSCRIPTION FACTOR (EUROFUNG)"/>
    <property type="match status" value="1"/>
</dbReference>
<name>A0A074Y792_AURSE</name>
<dbReference type="SUPFAM" id="SSF57701">
    <property type="entry name" value="Zn2/Cys6 DNA-binding domain"/>
    <property type="match status" value="1"/>
</dbReference>
<dbReference type="AlphaFoldDB" id="A0A074Y792"/>
<dbReference type="Pfam" id="PF04082">
    <property type="entry name" value="Fungal_trans"/>
    <property type="match status" value="1"/>
</dbReference>
<keyword evidence="2" id="KW-0479">Metal-binding</keyword>
<evidence type="ECO:0000256" key="1">
    <source>
        <dbReference type="ARBA" id="ARBA00004123"/>
    </source>
</evidence>
<dbReference type="GO" id="GO:0008270">
    <property type="term" value="F:zinc ion binding"/>
    <property type="evidence" value="ECO:0007669"/>
    <property type="project" value="InterPro"/>
</dbReference>
<dbReference type="PROSITE" id="PS00463">
    <property type="entry name" value="ZN2_CY6_FUNGAL_1"/>
    <property type="match status" value="1"/>
</dbReference>
<dbReference type="CDD" id="cd00067">
    <property type="entry name" value="GAL4"/>
    <property type="match status" value="1"/>
</dbReference>